<reference evidence="1" key="1">
    <citation type="journal article" date="2022" name="Plant J.">
        <title>Strategies of tolerance reflected in two North American maple genomes.</title>
        <authorList>
            <person name="McEvoy S.L."/>
            <person name="Sezen U.U."/>
            <person name="Trouern-Trend A."/>
            <person name="McMahon S.M."/>
            <person name="Schaberg P.G."/>
            <person name="Yang J."/>
            <person name="Wegrzyn J.L."/>
            <person name="Swenson N.G."/>
        </authorList>
    </citation>
    <scope>NUCLEOTIDE SEQUENCE</scope>
    <source>
        <strain evidence="1">NS2018</strain>
    </source>
</reference>
<dbReference type="EMBL" id="JAUESC010000004">
    <property type="protein sequence ID" value="KAK0594844.1"/>
    <property type="molecule type" value="Genomic_DNA"/>
</dbReference>
<sequence>MHLLLEFMNDAAADIAFEYLEQRDHCKAGRLVMHGLTGTPPSNSNLMENWVICRIFLKKRSMREDADHNGVVGDQPGRFHDFMTRDNNIRLSPEISSCSSSSSSSGTYQ</sequence>
<evidence type="ECO:0000313" key="2">
    <source>
        <dbReference type="Proteomes" id="UP001168877"/>
    </source>
</evidence>
<proteinExistence type="predicted"/>
<dbReference type="Proteomes" id="UP001168877">
    <property type="component" value="Unassembled WGS sequence"/>
</dbReference>
<gene>
    <name evidence="1" type="ORF">LWI29_001204</name>
</gene>
<name>A0AA39SN15_ACESA</name>
<accession>A0AA39SN15</accession>
<comment type="caution">
    <text evidence="1">The sequence shown here is derived from an EMBL/GenBank/DDBJ whole genome shotgun (WGS) entry which is preliminary data.</text>
</comment>
<evidence type="ECO:0000313" key="1">
    <source>
        <dbReference type="EMBL" id="KAK0594844.1"/>
    </source>
</evidence>
<dbReference type="AlphaFoldDB" id="A0AA39SN15"/>
<keyword evidence="2" id="KW-1185">Reference proteome</keyword>
<protein>
    <submittedName>
        <fullName evidence="1">Uncharacterized protein</fullName>
    </submittedName>
</protein>
<reference evidence="1" key="2">
    <citation type="submission" date="2023-06" db="EMBL/GenBank/DDBJ databases">
        <authorList>
            <person name="Swenson N.G."/>
            <person name="Wegrzyn J.L."/>
            <person name="Mcevoy S.L."/>
        </authorList>
    </citation>
    <scope>NUCLEOTIDE SEQUENCE</scope>
    <source>
        <strain evidence="1">NS2018</strain>
        <tissue evidence="1">Leaf</tissue>
    </source>
</reference>
<organism evidence="1 2">
    <name type="scientific">Acer saccharum</name>
    <name type="common">Sugar maple</name>
    <dbReference type="NCBI Taxonomy" id="4024"/>
    <lineage>
        <taxon>Eukaryota</taxon>
        <taxon>Viridiplantae</taxon>
        <taxon>Streptophyta</taxon>
        <taxon>Embryophyta</taxon>
        <taxon>Tracheophyta</taxon>
        <taxon>Spermatophyta</taxon>
        <taxon>Magnoliopsida</taxon>
        <taxon>eudicotyledons</taxon>
        <taxon>Gunneridae</taxon>
        <taxon>Pentapetalae</taxon>
        <taxon>rosids</taxon>
        <taxon>malvids</taxon>
        <taxon>Sapindales</taxon>
        <taxon>Sapindaceae</taxon>
        <taxon>Hippocastanoideae</taxon>
        <taxon>Acereae</taxon>
        <taxon>Acer</taxon>
    </lineage>
</organism>